<protein>
    <submittedName>
        <fullName evidence="3">PucR family transcriptional regulator</fullName>
    </submittedName>
</protein>
<feature type="domain" description="RsbT co-antagonist protein RsbRD N-terminal" evidence="2">
    <location>
        <begin position="88"/>
        <end position="221"/>
    </location>
</feature>
<proteinExistence type="predicted"/>
<dbReference type="InterPro" id="IPR025751">
    <property type="entry name" value="RsbRD_N_dom"/>
</dbReference>
<accession>A0ABV8LCT7</accession>
<organism evidence="3 4">
    <name type="scientific">Nocardia rhizosphaerae</name>
    <dbReference type="NCBI Taxonomy" id="1691571"/>
    <lineage>
        <taxon>Bacteria</taxon>
        <taxon>Bacillati</taxon>
        <taxon>Actinomycetota</taxon>
        <taxon>Actinomycetes</taxon>
        <taxon>Mycobacteriales</taxon>
        <taxon>Nocardiaceae</taxon>
        <taxon>Nocardia</taxon>
    </lineage>
</organism>
<name>A0ABV8LCT7_9NOCA</name>
<dbReference type="Pfam" id="PF14361">
    <property type="entry name" value="RsbRD_N"/>
    <property type="match status" value="1"/>
</dbReference>
<comment type="caution">
    <text evidence="3">The sequence shown here is derived from an EMBL/GenBank/DDBJ whole genome shotgun (WGS) entry which is preliminary data.</text>
</comment>
<evidence type="ECO:0000259" key="1">
    <source>
        <dbReference type="Pfam" id="PF13556"/>
    </source>
</evidence>
<sequence>MLLHRAMQPLCQIHTLPSSSSTAVRRCRVFGQRRGSHHGSDANAITTILLLIPMGRHTLDDTMGATAEPSQAAQLRRLLAQLMEQKEQLIDAMTHRSQAAAAGYSAISAATVARTSPVLFDRMIDALGRQGPLSKDDLQVFREYGKIRAQQGVSLPDIQHSWRVAIQDVLFAITKAGRDLAIPDALLLDTTHQMLALVDQATTAYATAHREVELELSRRDLHMRADFTRALLLGTLGAAAIRQQADRYGLDPDVEYRAFRTRLTDPDTTDASPWSMRAAASYGLTTVIDGDLAGVLESARTLDATSTIGIGPPAVLADLPRSFGLAGRALATAETFGRPGPNTLESLGVLPAVIADHDLGAELFRQLLLPLGTDAQAQLLIDTVDRYIDTGMRADLTAAQLVVHPNTVRYRIARFEDLTGTDLRKPHATLRVWWAIRYREITRRGK</sequence>
<dbReference type="InterPro" id="IPR025736">
    <property type="entry name" value="PucR_C-HTH_dom"/>
</dbReference>
<gene>
    <name evidence="3" type="ORF">ACFOW8_26520</name>
</gene>
<dbReference type="Proteomes" id="UP001595767">
    <property type="component" value="Unassembled WGS sequence"/>
</dbReference>
<dbReference type="Pfam" id="PF13556">
    <property type="entry name" value="HTH_30"/>
    <property type="match status" value="1"/>
</dbReference>
<dbReference type="EMBL" id="JBHSBA010000015">
    <property type="protein sequence ID" value="MFC4128488.1"/>
    <property type="molecule type" value="Genomic_DNA"/>
</dbReference>
<dbReference type="PANTHER" id="PTHR33744">
    <property type="entry name" value="CARBOHYDRATE DIACID REGULATOR"/>
    <property type="match status" value="1"/>
</dbReference>
<evidence type="ECO:0000313" key="4">
    <source>
        <dbReference type="Proteomes" id="UP001595767"/>
    </source>
</evidence>
<dbReference type="Gene3D" id="1.10.10.2840">
    <property type="entry name" value="PucR C-terminal helix-turn-helix domain"/>
    <property type="match status" value="1"/>
</dbReference>
<dbReference type="PANTHER" id="PTHR33744:SF7">
    <property type="entry name" value="PUCR FAMILY TRANSCRIPTIONAL REGULATOR"/>
    <property type="match status" value="1"/>
</dbReference>
<evidence type="ECO:0000313" key="3">
    <source>
        <dbReference type="EMBL" id="MFC4128488.1"/>
    </source>
</evidence>
<dbReference type="InterPro" id="IPR051448">
    <property type="entry name" value="CdaR-like_regulators"/>
</dbReference>
<reference evidence="4" key="1">
    <citation type="journal article" date="2019" name="Int. J. Syst. Evol. Microbiol.">
        <title>The Global Catalogue of Microorganisms (GCM) 10K type strain sequencing project: providing services to taxonomists for standard genome sequencing and annotation.</title>
        <authorList>
            <consortium name="The Broad Institute Genomics Platform"/>
            <consortium name="The Broad Institute Genome Sequencing Center for Infectious Disease"/>
            <person name="Wu L."/>
            <person name="Ma J."/>
        </authorList>
    </citation>
    <scope>NUCLEOTIDE SEQUENCE [LARGE SCALE GENOMIC DNA]</scope>
    <source>
        <strain evidence="4">CGMCC 4.7204</strain>
    </source>
</reference>
<dbReference type="InterPro" id="IPR042070">
    <property type="entry name" value="PucR_C-HTH_sf"/>
</dbReference>
<dbReference type="RefSeq" id="WP_378554259.1">
    <property type="nucleotide sequence ID" value="NZ_JBHSBA010000015.1"/>
</dbReference>
<evidence type="ECO:0000259" key="2">
    <source>
        <dbReference type="Pfam" id="PF14361"/>
    </source>
</evidence>
<keyword evidence="4" id="KW-1185">Reference proteome</keyword>
<feature type="domain" description="PucR C-terminal helix-turn-helix" evidence="1">
    <location>
        <begin position="380"/>
        <end position="437"/>
    </location>
</feature>